<dbReference type="EMBL" id="SZZP01000018">
    <property type="protein sequence ID" value="TKV78268.1"/>
    <property type="molecule type" value="Genomic_DNA"/>
</dbReference>
<protein>
    <recommendedName>
        <fullName evidence="3">DUF1289 domain-containing protein</fullName>
    </recommendedName>
</protein>
<gene>
    <name evidence="1" type="ORF">FDV58_27390</name>
</gene>
<sequence>MMKRCDRNRSDMTPCVITDGADAYSFGSDHDTHPICVGCGRSPQVTGVAPPADWAEQVADYLKAVQMRRRR</sequence>
<reference evidence="1 2" key="1">
    <citation type="submission" date="2019-05" db="EMBL/GenBank/DDBJ databases">
        <title>Draft Genome of Bradyrhizobium elkanii strain SEMIA 938, Used in Commercial Inoculants for Lupinus spp. in Brazil.</title>
        <authorList>
            <person name="Hungria M."/>
            <person name="Delamuta J.R.M."/>
            <person name="Ribeiro R.A."/>
            <person name="Nogueira M.A."/>
        </authorList>
    </citation>
    <scope>NUCLEOTIDE SEQUENCE [LARGE SCALE GENOMIC DNA]</scope>
    <source>
        <strain evidence="1 2">Semia 938</strain>
    </source>
</reference>
<name>A0A4U6RVH3_BRAEL</name>
<evidence type="ECO:0008006" key="3">
    <source>
        <dbReference type="Google" id="ProtNLM"/>
    </source>
</evidence>
<evidence type="ECO:0000313" key="1">
    <source>
        <dbReference type="EMBL" id="TKV78268.1"/>
    </source>
</evidence>
<accession>A0A4U6RVH3</accession>
<organism evidence="1 2">
    <name type="scientific">Bradyrhizobium elkanii</name>
    <dbReference type="NCBI Taxonomy" id="29448"/>
    <lineage>
        <taxon>Bacteria</taxon>
        <taxon>Pseudomonadati</taxon>
        <taxon>Pseudomonadota</taxon>
        <taxon>Alphaproteobacteria</taxon>
        <taxon>Hyphomicrobiales</taxon>
        <taxon>Nitrobacteraceae</taxon>
        <taxon>Bradyrhizobium</taxon>
    </lineage>
</organism>
<evidence type="ECO:0000313" key="2">
    <source>
        <dbReference type="Proteomes" id="UP000305095"/>
    </source>
</evidence>
<comment type="caution">
    <text evidence="1">The sequence shown here is derived from an EMBL/GenBank/DDBJ whole genome shotgun (WGS) entry which is preliminary data.</text>
</comment>
<proteinExistence type="predicted"/>
<dbReference type="AlphaFoldDB" id="A0A4U6RVH3"/>
<dbReference type="Proteomes" id="UP000305095">
    <property type="component" value="Unassembled WGS sequence"/>
</dbReference>